<proteinExistence type="predicted"/>
<gene>
    <name evidence="1" type="ORF">GCM10011378_15200</name>
</gene>
<dbReference type="EMBL" id="BMGS01000003">
    <property type="protein sequence ID" value="GGG39874.1"/>
    <property type="molecule type" value="Genomic_DNA"/>
</dbReference>
<dbReference type="Proteomes" id="UP000601361">
    <property type="component" value="Unassembled WGS sequence"/>
</dbReference>
<comment type="caution">
    <text evidence="1">The sequence shown here is derived from an EMBL/GenBank/DDBJ whole genome shotgun (WGS) entry which is preliminary data.</text>
</comment>
<evidence type="ECO:0008006" key="3">
    <source>
        <dbReference type="Google" id="ProtNLM"/>
    </source>
</evidence>
<name>A0ABQ1WPA5_9BACT</name>
<protein>
    <recommendedName>
        <fullName evidence="3">Tetracyclin repressor-like C-terminal domain-containing protein</fullName>
    </recommendedName>
</protein>
<reference evidence="2" key="1">
    <citation type="journal article" date="2019" name="Int. J. Syst. Evol. Microbiol.">
        <title>The Global Catalogue of Microorganisms (GCM) 10K type strain sequencing project: providing services to taxonomists for standard genome sequencing and annotation.</title>
        <authorList>
            <consortium name="The Broad Institute Genomics Platform"/>
            <consortium name="The Broad Institute Genome Sequencing Center for Infectious Disease"/>
            <person name="Wu L."/>
            <person name="Ma J."/>
        </authorList>
    </citation>
    <scope>NUCLEOTIDE SEQUENCE [LARGE SCALE GENOMIC DNA]</scope>
    <source>
        <strain evidence="2">CGMCC 1.12990</strain>
    </source>
</reference>
<organism evidence="1 2">
    <name type="scientific">Hymenobacter glacieicola</name>
    <dbReference type="NCBI Taxonomy" id="1562124"/>
    <lineage>
        <taxon>Bacteria</taxon>
        <taxon>Pseudomonadati</taxon>
        <taxon>Bacteroidota</taxon>
        <taxon>Cytophagia</taxon>
        <taxon>Cytophagales</taxon>
        <taxon>Hymenobacteraceae</taxon>
        <taxon>Hymenobacter</taxon>
    </lineage>
</organism>
<evidence type="ECO:0000313" key="2">
    <source>
        <dbReference type="Proteomes" id="UP000601361"/>
    </source>
</evidence>
<accession>A0ABQ1WPA5</accession>
<dbReference type="Gene3D" id="1.10.357.10">
    <property type="entry name" value="Tetracycline Repressor, domain 2"/>
    <property type="match status" value="1"/>
</dbReference>
<sequence length="160" mass="18651">MFGSKTGLLCQAIQHNFARQRAEHEQLLANLATPVERLLALLHHSLQEMRRSPHYDYHVLREEYPEAWALMQSYLTEYVSPLLVQLLQAGIQEGQFRAELDARLITHLLLAQFNLLVNEQFFPPDYTNLAEVYRNLFFPYVRGLCTDAGARLVRHQFARV</sequence>
<keyword evidence="2" id="KW-1185">Reference proteome</keyword>
<dbReference type="SUPFAM" id="SSF48498">
    <property type="entry name" value="Tetracyclin repressor-like, C-terminal domain"/>
    <property type="match status" value="1"/>
</dbReference>
<evidence type="ECO:0000313" key="1">
    <source>
        <dbReference type="EMBL" id="GGG39874.1"/>
    </source>
</evidence>
<dbReference type="InterPro" id="IPR036271">
    <property type="entry name" value="Tet_transcr_reg_TetR-rel_C_sf"/>
</dbReference>